<dbReference type="Proteomes" id="UP000038011">
    <property type="component" value="Unassembled WGS sequence"/>
</dbReference>
<comment type="caution">
    <text evidence="2">The sequence shown here is derived from an EMBL/GenBank/DDBJ whole genome shotgun (WGS) entry which is preliminary data.</text>
</comment>
<evidence type="ECO:0000313" key="2">
    <source>
        <dbReference type="EMBL" id="KPB01558.1"/>
    </source>
</evidence>
<dbReference type="Gene3D" id="2.120.10.30">
    <property type="entry name" value="TolB, C-terminal domain"/>
    <property type="match status" value="1"/>
</dbReference>
<evidence type="ECO:0000313" key="3">
    <source>
        <dbReference type="Proteomes" id="UP000038011"/>
    </source>
</evidence>
<name>A0A0N0VM39_9HYPH</name>
<accession>A0A0N0VM39</accession>
<dbReference type="EMBL" id="JXMU01000010">
    <property type="protein sequence ID" value="KPB01558.1"/>
    <property type="molecule type" value="Genomic_DNA"/>
</dbReference>
<organism evidence="2 3">
    <name type="scientific">Ahrensia marina</name>
    <dbReference type="NCBI Taxonomy" id="1514904"/>
    <lineage>
        <taxon>Bacteria</taxon>
        <taxon>Pseudomonadati</taxon>
        <taxon>Pseudomonadota</taxon>
        <taxon>Alphaproteobacteria</taxon>
        <taxon>Hyphomicrobiales</taxon>
        <taxon>Ahrensiaceae</taxon>
        <taxon>Ahrensia</taxon>
    </lineage>
</organism>
<gene>
    <name evidence="2" type="ORF">SU32_08310</name>
</gene>
<dbReference type="Pfam" id="PF07676">
    <property type="entry name" value="PD40"/>
    <property type="match status" value="2"/>
</dbReference>
<dbReference type="OrthoDB" id="9812921at2"/>
<dbReference type="PANTHER" id="PTHR36842:SF1">
    <property type="entry name" value="PROTEIN TOLB"/>
    <property type="match status" value="1"/>
</dbReference>
<evidence type="ECO:0000256" key="1">
    <source>
        <dbReference type="ARBA" id="ARBA00009820"/>
    </source>
</evidence>
<sequence>MRSQLCIFNIETGEDRILTETDMLIEAPNWHPDDTFLIVNGEGHIFRIDFDQPNILQKIDTDFAVLCNNDHGISPDGTMLVISQGADTSTIYTLPIEGGRPKRITNDEPSYWHGWSPDGKMLAYVGRSQGPFQVFTVPVDGGEPVQLTQGGGHKDGPDYTPDGNWIWFNSDRGGHMDLWRMRPADGSDLEQMTNDDAVNWFPHPSPDGKHVLYLAYENGTEGHPRDRNVRLMLMPSEGGEARTLKSLFGGQGTINVPCWAPDSKRFAYVQYMPAT</sequence>
<dbReference type="AlphaFoldDB" id="A0A0N0VM39"/>
<dbReference type="SUPFAM" id="SSF82171">
    <property type="entry name" value="DPP6 N-terminal domain-like"/>
    <property type="match status" value="1"/>
</dbReference>
<dbReference type="RefSeq" id="WP_053998874.1">
    <property type="nucleotide sequence ID" value="NZ_JXMU01000010.1"/>
</dbReference>
<reference evidence="2 3" key="1">
    <citation type="submission" date="2015-01" db="EMBL/GenBank/DDBJ databases">
        <title>Ahrensia donghaiensis sp. nov., a novel dimethylsulphoniopropionate-cleavage bacterium isolated from seawater and emended descriptions of the genus Ahrensia and Ahrensia kielensis.</title>
        <authorList>
            <person name="Liu J."/>
        </authorList>
    </citation>
    <scope>NUCLEOTIDE SEQUENCE [LARGE SCALE GENOMIC DNA]</scope>
    <source>
        <strain evidence="2 3">LZD062</strain>
    </source>
</reference>
<dbReference type="PANTHER" id="PTHR36842">
    <property type="entry name" value="PROTEIN TOLB HOMOLOG"/>
    <property type="match status" value="1"/>
</dbReference>
<dbReference type="PATRIC" id="fig|1514904.3.peg.479"/>
<dbReference type="InterPro" id="IPR011042">
    <property type="entry name" value="6-blade_b-propeller_TolB-like"/>
</dbReference>
<dbReference type="InterPro" id="IPR011659">
    <property type="entry name" value="WD40"/>
</dbReference>
<proteinExistence type="inferred from homology"/>
<protein>
    <recommendedName>
        <fullName evidence="4">Transporter</fullName>
    </recommendedName>
</protein>
<evidence type="ECO:0008006" key="4">
    <source>
        <dbReference type="Google" id="ProtNLM"/>
    </source>
</evidence>
<comment type="similarity">
    <text evidence="1">Belongs to the TolB family.</text>
</comment>
<keyword evidence="3" id="KW-1185">Reference proteome</keyword>
<dbReference type="STRING" id="1514904.SU32_08310"/>